<dbReference type="SUPFAM" id="SSF54236">
    <property type="entry name" value="Ubiquitin-like"/>
    <property type="match status" value="1"/>
</dbReference>
<evidence type="ECO:0000256" key="3">
    <source>
        <dbReference type="ARBA" id="ARBA00022833"/>
    </source>
</evidence>
<feature type="compositionally biased region" description="Basic and acidic residues" evidence="5">
    <location>
        <begin position="208"/>
        <end position="240"/>
    </location>
</feature>
<dbReference type="InterPro" id="IPR053061">
    <property type="entry name" value="AN1-type_zinc_finger"/>
</dbReference>
<evidence type="ECO:0000256" key="4">
    <source>
        <dbReference type="PROSITE-ProRule" id="PRU00449"/>
    </source>
</evidence>
<dbReference type="GO" id="GO:0008270">
    <property type="term" value="F:zinc ion binding"/>
    <property type="evidence" value="ECO:0007669"/>
    <property type="project" value="UniProtKB-KW"/>
</dbReference>
<dbReference type="PANTHER" id="PTHR46728:SF1">
    <property type="entry name" value="AN1-TYPE ZINC FINGER PROTEIN 4"/>
    <property type="match status" value="1"/>
</dbReference>
<keyword evidence="2 4" id="KW-0863">Zinc-finger</keyword>
<dbReference type="PRINTS" id="PR00348">
    <property type="entry name" value="UBIQUITIN"/>
</dbReference>
<comment type="caution">
    <text evidence="8">The sequence shown here is derived from an EMBL/GenBank/DDBJ whole genome shotgun (WGS) entry which is preliminary data.</text>
</comment>
<feature type="compositionally biased region" description="Low complexity" evidence="5">
    <location>
        <begin position="251"/>
        <end position="260"/>
    </location>
</feature>
<feature type="compositionally biased region" description="Basic and acidic residues" evidence="5">
    <location>
        <begin position="419"/>
        <end position="438"/>
    </location>
</feature>
<feature type="region of interest" description="Disordered" evidence="5">
    <location>
        <begin position="208"/>
        <end position="260"/>
    </location>
</feature>
<protein>
    <recommendedName>
        <fullName evidence="9">AN1-type zinc finger and ubiquitin domain-containing protein 1</fullName>
    </recommendedName>
</protein>
<dbReference type="PANTHER" id="PTHR46728">
    <property type="entry name" value="AN1-TYPE ZINC FINGER PROTEIN 4"/>
    <property type="match status" value="1"/>
</dbReference>
<dbReference type="AlphaFoldDB" id="A0AAW2I1I8"/>
<feature type="domain" description="AN1-type" evidence="7">
    <location>
        <begin position="506"/>
        <end position="553"/>
    </location>
</feature>
<name>A0AAW2I1I8_9NEOP</name>
<evidence type="ECO:0008006" key="9">
    <source>
        <dbReference type="Google" id="ProtNLM"/>
    </source>
</evidence>
<gene>
    <name evidence="8" type="ORF">PYX00_003447</name>
</gene>
<dbReference type="Gene3D" id="3.10.20.90">
    <property type="entry name" value="Phosphatidylinositol 3-kinase Catalytic Subunit, Chain A, domain 1"/>
    <property type="match status" value="1"/>
</dbReference>
<dbReference type="InterPro" id="IPR019956">
    <property type="entry name" value="Ubiquitin_dom"/>
</dbReference>
<dbReference type="EMBL" id="JARGDH010000002">
    <property type="protein sequence ID" value="KAL0275651.1"/>
    <property type="molecule type" value="Genomic_DNA"/>
</dbReference>
<dbReference type="InterPro" id="IPR029071">
    <property type="entry name" value="Ubiquitin-like_domsf"/>
</dbReference>
<evidence type="ECO:0000256" key="1">
    <source>
        <dbReference type="ARBA" id="ARBA00022723"/>
    </source>
</evidence>
<evidence type="ECO:0000256" key="2">
    <source>
        <dbReference type="ARBA" id="ARBA00022771"/>
    </source>
</evidence>
<reference evidence="8" key="1">
    <citation type="journal article" date="2024" name="Gigascience">
        <title>Chromosome-level genome of the poultry shaft louse Menopon gallinae provides insight into the host-switching and adaptive evolution of parasitic lice.</title>
        <authorList>
            <person name="Xu Y."/>
            <person name="Ma L."/>
            <person name="Liu S."/>
            <person name="Liang Y."/>
            <person name="Liu Q."/>
            <person name="He Z."/>
            <person name="Tian L."/>
            <person name="Duan Y."/>
            <person name="Cai W."/>
            <person name="Li H."/>
            <person name="Song F."/>
        </authorList>
    </citation>
    <scope>NUCLEOTIDE SEQUENCE</scope>
    <source>
        <strain evidence="8">Cailab_2023a</strain>
    </source>
</reference>
<dbReference type="Pfam" id="PF00240">
    <property type="entry name" value="ubiquitin"/>
    <property type="match status" value="1"/>
</dbReference>
<dbReference type="Gene3D" id="4.10.1110.10">
    <property type="entry name" value="AN1-like Zinc finger"/>
    <property type="match status" value="1"/>
</dbReference>
<dbReference type="SMART" id="SM00154">
    <property type="entry name" value="ZnF_AN1"/>
    <property type="match status" value="1"/>
</dbReference>
<feature type="region of interest" description="Disordered" evidence="5">
    <location>
        <begin position="419"/>
        <end position="456"/>
    </location>
</feature>
<dbReference type="InterPro" id="IPR035896">
    <property type="entry name" value="AN1-like_Znf"/>
</dbReference>
<keyword evidence="3" id="KW-0862">Zinc</keyword>
<evidence type="ECO:0000313" key="8">
    <source>
        <dbReference type="EMBL" id="KAL0275651.1"/>
    </source>
</evidence>
<dbReference type="EMBL" id="JARGDH010000002">
    <property type="protein sequence ID" value="KAL0275650.1"/>
    <property type="molecule type" value="Genomic_DNA"/>
</dbReference>
<accession>A0AAW2I1I8</accession>
<evidence type="ECO:0000259" key="6">
    <source>
        <dbReference type="PROSITE" id="PS50053"/>
    </source>
</evidence>
<feature type="domain" description="Ubiquitin-like" evidence="6">
    <location>
        <begin position="20"/>
        <end position="95"/>
    </location>
</feature>
<keyword evidence="1" id="KW-0479">Metal-binding</keyword>
<dbReference type="PROSITE" id="PS50053">
    <property type="entry name" value="UBIQUITIN_2"/>
    <property type="match status" value="1"/>
</dbReference>
<dbReference type="PROSITE" id="PS51039">
    <property type="entry name" value="ZF_AN1"/>
    <property type="match status" value="1"/>
</dbReference>
<sequence length="572" mass="64458">MMSHYGLPYEFDDHWIRGSLELSIETLTGTAFEIKVSPNDTIMSIKSKIQSVEGIPISQQHLLYNLEELDNSASVRDYSIQNGATLKLVLSMRVGPISTKRLPPVDEIAWRELQELMLDTHRDDIYERLPSGSRVTVLIFCDGEQVNLLKVVENEDGSFSPLSDSWNGRSIRNLFAEEDPEESAKRLQENSVTMGKVQELKERLESLSIQRKEKKSEDSAEGECSKPRASLEGDSKRENSRNYSLVGYPPSDLSSHSSSLKLIRRSEKDLEEQEPFRPRRRLLSCSKVSMAGLSKARKEAENIIRMQKLSVFVDSEANYGLKRPPLPEIRRSEDDKKITQDEKLGKNLREKTARSIAIVKEENDVAPTASICSSQGSVLALASSDEVAAAIAFSPISRDRVSTTVGRSRYKVSRYVLENDERPKTTSGKPNERRETKSEQYCSLVPGSETSKRTGNILSTISNILPRTKEGTGEQAGQPPSITHYPSFRDELLKPVASQKLTPPLVKKRLRCSQCKKKLNITNTYNCRCGELFCAVHRYSEVHNCVFDYKQEGRKLLQQMNPLIAASKLPKI</sequence>
<dbReference type="CDD" id="cd01802">
    <property type="entry name" value="Ubl_ZFAND4"/>
    <property type="match status" value="1"/>
</dbReference>
<dbReference type="InterPro" id="IPR000626">
    <property type="entry name" value="Ubiquitin-like_dom"/>
</dbReference>
<dbReference type="Pfam" id="PF01428">
    <property type="entry name" value="zf-AN1"/>
    <property type="match status" value="1"/>
</dbReference>
<dbReference type="SUPFAM" id="SSF118310">
    <property type="entry name" value="AN1-like Zinc finger"/>
    <property type="match status" value="1"/>
</dbReference>
<proteinExistence type="predicted"/>
<evidence type="ECO:0000259" key="7">
    <source>
        <dbReference type="PROSITE" id="PS51039"/>
    </source>
</evidence>
<evidence type="ECO:0000256" key="5">
    <source>
        <dbReference type="SAM" id="MobiDB-lite"/>
    </source>
</evidence>
<dbReference type="SMART" id="SM00213">
    <property type="entry name" value="UBQ"/>
    <property type="match status" value="1"/>
</dbReference>
<dbReference type="InterPro" id="IPR000058">
    <property type="entry name" value="Znf_AN1"/>
</dbReference>
<organism evidence="8">
    <name type="scientific">Menopon gallinae</name>
    <name type="common">poultry shaft louse</name>
    <dbReference type="NCBI Taxonomy" id="328185"/>
    <lineage>
        <taxon>Eukaryota</taxon>
        <taxon>Metazoa</taxon>
        <taxon>Ecdysozoa</taxon>
        <taxon>Arthropoda</taxon>
        <taxon>Hexapoda</taxon>
        <taxon>Insecta</taxon>
        <taxon>Pterygota</taxon>
        <taxon>Neoptera</taxon>
        <taxon>Paraneoptera</taxon>
        <taxon>Psocodea</taxon>
        <taxon>Troctomorpha</taxon>
        <taxon>Phthiraptera</taxon>
        <taxon>Amblycera</taxon>
        <taxon>Menoponidae</taxon>
        <taxon>Menopon</taxon>
    </lineage>
</organism>